<dbReference type="Pfam" id="PF00583">
    <property type="entry name" value="Acetyltransf_1"/>
    <property type="match status" value="1"/>
</dbReference>
<dbReference type="EMBL" id="SVCM01000164">
    <property type="protein sequence ID" value="MBE6061345.1"/>
    <property type="molecule type" value="Genomic_DNA"/>
</dbReference>
<reference evidence="2" key="1">
    <citation type="submission" date="2019-04" db="EMBL/GenBank/DDBJ databases">
        <title>Evolution of Biomass-Degrading Anaerobic Consortia Revealed by Metagenomics.</title>
        <authorList>
            <person name="Peng X."/>
        </authorList>
    </citation>
    <scope>NUCLEOTIDE SEQUENCE</scope>
    <source>
        <strain evidence="2">SIG254</strain>
    </source>
</reference>
<evidence type="ECO:0000259" key="1">
    <source>
        <dbReference type="PROSITE" id="PS51186"/>
    </source>
</evidence>
<dbReference type="CDD" id="cd04301">
    <property type="entry name" value="NAT_SF"/>
    <property type="match status" value="1"/>
</dbReference>
<feature type="domain" description="N-acetyltransferase" evidence="1">
    <location>
        <begin position="27"/>
        <end position="184"/>
    </location>
</feature>
<gene>
    <name evidence="2" type="ORF">E7215_14410</name>
</gene>
<evidence type="ECO:0000313" key="3">
    <source>
        <dbReference type="Proteomes" id="UP000768462"/>
    </source>
</evidence>
<dbReference type="Proteomes" id="UP000768462">
    <property type="component" value="Unassembled WGS sequence"/>
</dbReference>
<name>A0A927WDT1_9CLOT</name>
<dbReference type="GO" id="GO:0008080">
    <property type="term" value="F:N-acetyltransferase activity"/>
    <property type="evidence" value="ECO:0007669"/>
    <property type="project" value="TreeGrafter"/>
</dbReference>
<dbReference type="SUPFAM" id="SSF55729">
    <property type="entry name" value="Acyl-CoA N-acyltransferases (Nat)"/>
    <property type="match status" value="1"/>
</dbReference>
<dbReference type="InterPro" id="IPR000182">
    <property type="entry name" value="GNAT_dom"/>
</dbReference>
<dbReference type="Gene3D" id="3.40.630.30">
    <property type="match status" value="1"/>
</dbReference>
<evidence type="ECO:0000313" key="2">
    <source>
        <dbReference type="EMBL" id="MBE6061345.1"/>
    </source>
</evidence>
<dbReference type="AlphaFoldDB" id="A0A927WDT1"/>
<dbReference type="InterPro" id="IPR016181">
    <property type="entry name" value="Acyl_CoA_acyltransferase"/>
</dbReference>
<comment type="caution">
    <text evidence="2">The sequence shown here is derived from an EMBL/GenBank/DDBJ whole genome shotgun (WGS) entry which is preliminary data.</text>
</comment>
<dbReference type="PANTHER" id="PTHR13355">
    <property type="entry name" value="GLUCOSAMINE 6-PHOSPHATE N-ACETYLTRANSFERASE"/>
    <property type="match status" value="1"/>
</dbReference>
<sequence>MNIRYFLFRNSSKVRTEDYKYKVVQNMKVRKMVKEDIDLLINIRMDYLFAEKGVYSSKEVQDIRTKLEEYFTQHLNKGFIAIIAENENEVLATAFMSIVERPPMIAFSSYLVGTVYNVFTYPQYRGKGIATKVMTELLSEAKLLGVAAVDLMATEKGKPLYENLGFRVSKYTSMNKYPLTPRAPAK</sequence>
<dbReference type="PROSITE" id="PS51186">
    <property type="entry name" value="GNAT"/>
    <property type="match status" value="1"/>
</dbReference>
<accession>A0A927WDT1</accession>
<dbReference type="InterPro" id="IPR039143">
    <property type="entry name" value="GNPNAT1-like"/>
</dbReference>
<organism evidence="2 3">
    <name type="scientific">Clostridium sulfidigenes</name>
    <dbReference type="NCBI Taxonomy" id="318464"/>
    <lineage>
        <taxon>Bacteria</taxon>
        <taxon>Bacillati</taxon>
        <taxon>Bacillota</taxon>
        <taxon>Clostridia</taxon>
        <taxon>Eubacteriales</taxon>
        <taxon>Clostridiaceae</taxon>
        <taxon>Clostridium</taxon>
    </lineage>
</organism>
<dbReference type="PANTHER" id="PTHR13355:SF15">
    <property type="entry name" value="GCN5-RELATED N-ACETYLTRANSFERASE 3, CHLOROPLASTIC"/>
    <property type="match status" value="1"/>
</dbReference>
<proteinExistence type="predicted"/>
<protein>
    <submittedName>
        <fullName evidence="2">GNAT family N-acetyltransferase</fullName>
    </submittedName>
</protein>